<dbReference type="EMBL" id="PCWA01000084">
    <property type="protein sequence ID" value="PIQ88809.1"/>
    <property type="molecule type" value="Genomic_DNA"/>
</dbReference>
<evidence type="ECO:0000256" key="2">
    <source>
        <dbReference type="SAM" id="Phobius"/>
    </source>
</evidence>
<feature type="transmembrane region" description="Helical" evidence="2">
    <location>
        <begin position="7"/>
        <end position="25"/>
    </location>
</feature>
<proteinExistence type="predicted"/>
<evidence type="ECO:0000313" key="3">
    <source>
        <dbReference type="EMBL" id="PIQ88809.1"/>
    </source>
</evidence>
<dbReference type="Pfam" id="PF11832">
    <property type="entry name" value="DUF3352"/>
    <property type="match status" value="1"/>
</dbReference>
<organism evidence="3 4">
    <name type="scientific">Candidatus Ghiorseimicrobium undicola</name>
    <dbReference type="NCBI Taxonomy" id="1974746"/>
    <lineage>
        <taxon>Bacteria</taxon>
        <taxon>Pseudomonadati</taxon>
        <taxon>Candidatus Omnitrophota</taxon>
        <taxon>Candidatus Ghiorseimicrobium</taxon>
    </lineage>
</organism>
<evidence type="ECO:0000256" key="1">
    <source>
        <dbReference type="SAM" id="MobiDB-lite"/>
    </source>
</evidence>
<accession>A0A2H0LWL2</accession>
<dbReference type="AlphaFoldDB" id="A0A2H0LWL2"/>
<dbReference type="Proteomes" id="UP000229641">
    <property type="component" value="Unassembled WGS sequence"/>
</dbReference>
<feature type="region of interest" description="Disordered" evidence="1">
    <location>
        <begin position="451"/>
        <end position="475"/>
    </location>
</feature>
<protein>
    <recommendedName>
        <fullName evidence="5">DUF3352 domain-containing protein</fullName>
    </recommendedName>
</protein>
<evidence type="ECO:0008006" key="5">
    <source>
        <dbReference type="Google" id="ProtNLM"/>
    </source>
</evidence>
<comment type="caution">
    <text evidence="3">The sequence shown here is derived from an EMBL/GenBank/DDBJ whole genome shotgun (WGS) entry which is preliminary data.</text>
</comment>
<reference evidence="3 4" key="1">
    <citation type="submission" date="2017-09" db="EMBL/GenBank/DDBJ databases">
        <title>Depth-based differentiation of microbial function through sediment-hosted aquifers and enrichment of novel symbionts in the deep terrestrial subsurface.</title>
        <authorList>
            <person name="Probst A.J."/>
            <person name="Ladd B."/>
            <person name="Jarett J.K."/>
            <person name="Geller-Mcgrath D.E."/>
            <person name="Sieber C.M."/>
            <person name="Emerson J.B."/>
            <person name="Anantharaman K."/>
            <person name="Thomas B.C."/>
            <person name="Malmstrom R."/>
            <person name="Stieglmeier M."/>
            <person name="Klingl A."/>
            <person name="Woyke T."/>
            <person name="Ryan C.M."/>
            <person name="Banfield J.F."/>
        </authorList>
    </citation>
    <scope>NUCLEOTIDE SEQUENCE [LARGE SCALE GENOMIC DNA]</scope>
    <source>
        <strain evidence="3">CG11_big_fil_rev_8_21_14_0_20_42_13</strain>
    </source>
</reference>
<dbReference type="InterPro" id="IPR021787">
    <property type="entry name" value="DUF3352"/>
</dbReference>
<sequence>MRNNKKLIILLGGVIIILTAAFYYLRLSKPPVQVENLADLAPSGGLIYVAADDLKSSWDKIKGTDVYSGLAQLLMFKDNDTFGKIKEQANWLSEKDLMDVLGKEVFLSVYSEDTKFERPDVDIVLLSRIDNSVALKESLAKINSKIQKDKLITRNKYKGFDVSIVKHEGLRHEFAYSIIGDVLIISNARGRLEKAIDLIGADSEGSISSDPGFLRVKSRFSGSWRAWLYYDVSKFYQLAKNLSQDMKAIYKAQEKLTPFKNYFLTVDFNEGIYLKGWAYLDLESIEDPEIKTIWEGINDANLEALKFIPLDVALFSGGNYGQAKSLFAYFKKSMSGVINGAVLNKAASNEKINAQEYSPDKIIEQLNSFLGFDLENDFLPFLGKDYGFTLAGFKAISIPLALEQGRAGPINLNFPELFVYADTKDKDKIDVLLSGLWQRIADLANAQAKLQAGGQAKPREQKLPAVQEGAGPDTEEQKVPDMLIYTVDDYSGISIHGLKMQNTGTLPAMFSDDVLSPSYCFLGNYLIVGTNQPLLRKIINVYNKKLLSLVDSVKFSQIRTKLHPEFNGLFYINPKQYIEPMIAIFSSMNNSLANNLKEKEIRKNMRNAVDVLNVLKDVNVMGASSMYEDGFFEFDFFTPVEGL</sequence>
<evidence type="ECO:0000313" key="4">
    <source>
        <dbReference type="Proteomes" id="UP000229641"/>
    </source>
</evidence>
<keyword evidence="2" id="KW-1133">Transmembrane helix</keyword>
<gene>
    <name evidence="3" type="ORF">COV72_05890</name>
</gene>
<keyword evidence="2" id="KW-0472">Membrane</keyword>
<name>A0A2H0LWL2_9BACT</name>
<keyword evidence="2" id="KW-0812">Transmembrane</keyword>